<evidence type="ECO:0008006" key="4">
    <source>
        <dbReference type="Google" id="ProtNLM"/>
    </source>
</evidence>
<feature type="transmembrane region" description="Helical" evidence="1">
    <location>
        <begin position="182"/>
        <end position="202"/>
    </location>
</feature>
<dbReference type="STRING" id="1123029.SAMN02745172_04025"/>
<evidence type="ECO:0000313" key="3">
    <source>
        <dbReference type="Proteomes" id="UP000186406"/>
    </source>
</evidence>
<keyword evidence="1" id="KW-0472">Membrane</keyword>
<dbReference type="OrthoDB" id="9782583at2"/>
<accession>A0A1M7ZR13</accession>
<dbReference type="AlphaFoldDB" id="A0A1M7ZR13"/>
<protein>
    <recommendedName>
        <fullName evidence="4">J domain-containing protein</fullName>
    </recommendedName>
</protein>
<name>A0A1M7ZR13_9HYPH</name>
<reference evidence="2 3" key="1">
    <citation type="submission" date="2016-12" db="EMBL/GenBank/DDBJ databases">
        <authorList>
            <person name="Song W.-J."/>
            <person name="Kurnit D.M."/>
        </authorList>
    </citation>
    <scope>NUCLEOTIDE SEQUENCE [LARGE SCALE GENOMIC DNA]</scope>
    <source>
        <strain evidence="2 3">DSM 19599</strain>
    </source>
</reference>
<proteinExistence type="predicted"/>
<keyword evidence="1" id="KW-1133">Transmembrane helix</keyword>
<dbReference type="EMBL" id="FRXO01000013">
    <property type="protein sequence ID" value="SHO67348.1"/>
    <property type="molecule type" value="Genomic_DNA"/>
</dbReference>
<dbReference type="Proteomes" id="UP000186406">
    <property type="component" value="Unassembled WGS sequence"/>
</dbReference>
<evidence type="ECO:0000313" key="2">
    <source>
        <dbReference type="EMBL" id="SHO67348.1"/>
    </source>
</evidence>
<organism evidence="2 3">
    <name type="scientific">Pseudoxanthobacter soli DSM 19599</name>
    <dbReference type="NCBI Taxonomy" id="1123029"/>
    <lineage>
        <taxon>Bacteria</taxon>
        <taxon>Pseudomonadati</taxon>
        <taxon>Pseudomonadota</taxon>
        <taxon>Alphaproteobacteria</taxon>
        <taxon>Hyphomicrobiales</taxon>
        <taxon>Segnochrobactraceae</taxon>
        <taxon>Pseudoxanthobacter</taxon>
    </lineage>
</organism>
<dbReference type="RefSeq" id="WP_073632074.1">
    <property type="nucleotide sequence ID" value="NZ_FRXO01000013.1"/>
</dbReference>
<dbReference type="Gene3D" id="1.10.287.110">
    <property type="entry name" value="DnaJ domain"/>
    <property type="match status" value="1"/>
</dbReference>
<dbReference type="CDD" id="cd06257">
    <property type="entry name" value="DnaJ"/>
    <property type="match status" value="1"/>
</dbReference>
<dbReference type="InterPro" id="IPR001623">
    <property type="entry name" value="DnaJ_domain"/>
</dbReference>
<keyword evidence="3" id="KW-1185">Reference proteome</keyword>
<keyword evidence="1" id="KW-0812">Transmembrane</keyword>
<sequence>MSEANAVEAAIGLVRMPTLVGVMREKPVPSDVLVLIRIAAGSEADIAEVLRLFAREVPHAAFIREAAEFYLQHVIMFPGADCYRVLGLRPGAGADAVRDHKRWLVKWLHPDRNPDPLRETLFHRLMTAVAEIESGRPIVHPTEPAGAGHRASGRGRRRRRLAGQIRWVAMPVRSRRAASHPLLRLAAVCAVVAVGIAAFVYGGKLTGTDDVPAPGDSSREAQLQFNRLSEKSF</sequence>
<dbReference type="SUPFAM" id="SSF46565">
    <property type="entry name" value="Chaperone J-domain"/>
    <property type="match status" value="1"/>
</dbReference>
<gene>
    <name evidence="2" type="ORF">SAMN02745172_04025</name>
</gene>
<evidence type="ECO:0000256" key="1">
    <source>
        <dbReference type="SAM" id="Phobius"/>
    </source>
</evidence>
<dbReference type="InterPro" id="IPR036869">
    <property type="entry name" value="J_dom_sf"/>
</dbReference>